<evidence type="ECO:0000313" key="3">
    <source>
        <dbReference type="Proteomes" id="UP000215914"/>
    </source>
</evidence>
<sequence>MIANRHTKLNIVQYGCTSVLFLRPFGVGVVQARRRPQTLFQVARRRQDRRGVDEEDGQKMTKPLSHTHPSFS</sequence>
<reference evidence="2" key="2">
    <citation type="submission" date="2020-06" db="EMBL/GenBank/DDBJ databases">
        <title>Helianthus annuus Genome sequencing and assembly Release 2.</title>
        <authorList>
            <person name="Gouzy J."/>
            <person name="Langlade N."/>
            <person name="Munos S."/>
        </authorList>
    </citation>
    <scope>NUCLEOTIDE SEQUENCE</scope>
    <source>
        <tissue evidence="2">Leaves</tissue>
    </source>
</reference>
<proteinExistence type="predicted"/>
<dbReference type="Gramene" id="mRNA:HanXRQr2_Chr05g0200061">
    <property type="protein sequence ID" value="mRNA:HanXRQr2_Chr05g0200061"/>
    <property type="gene ID" value="HanXRQr2_Chr05g0200061"/>
</dbReference>
<dbReference type="EMBL" id="MNCJ02000320">
    <property type="protein sequence ID" value="KAF5804692.1"/>
    <property type="molecule type" value="Genomic_DNA"/>
</dbReference>
<evidence type="ECO:0000256" key="1">
    <source>
        <dbReference type="SAM" id="MobiDB-lite"/>
    </source>
</evidence>
<protein>
    <submittedName>
        <fullName evidence="2">Uncharacterized protein</fullName>
    </submittedName>
</protein>
<name>A0A9K3IX74_HELAN</name>
<organism evidence="2 3">
    <name type="scientific">Helianthus annuus</name>
    <name type="common">Common sunflower</name>
    <dbReference type="NCBI Taxonomy" id="4232"/>
    <lineage>
        <taxon>Eukaryota</taxon>
        <taxon>Viridiplantae</taxon>
        <taxon>Streptophyta</taxon>
        <taxon>Embryophyta</taxon>
        <taxon>Tracheophyta</taxon>
        <taxon>Spermatophyta</taxon>
        <taxon>Magnoliopsida</taxon>
        <taxon>eudicotyledons</taxon>
        <taxon>Gunneridae</taxon>
        <taxon>Pentapetalae</taxon>
        <taxon>asterids</taxon>
        <taxon>campanulids</taxon>
        <taxon>Asterales</taxon>
        <taxon>Asteraceae</taxon>
        <taxon>Asteroideae</taxon>
        <taxon>Heliantheae alliance</taxon>
        <taxon>Heliantheae</taxon>
        <taxon>Helianthus</taxon>
    </lineage>
</organism>
<evidence type="ECO:0000313" key="2">
    <source>
        <dbReference type="EMBL" id="KAF5804692.1"/>
    </source>
</evidence>
<dbReference type="AlphaFoldDB" id="A0A9K3IX74"/>
<gene>
    <name evidence="2" type="ORF">HanXRQr2_Chr05g0200061</name>
</gene>
<reference evidence="2" key="1">
    <citation type="journal article" date="2017" name="Nature">
        <title>The sunflower genome provides insights into oil metabolism, flowering and Asterid evolution.</title>
        <authorList>
            <person name="Badouin H."/>
            <person name="Gouzy J."/>
            <person name="Grassa C.J."/>
            <person name="Murat F."/>
            <person name="Staton S.E."/>
            <person name="Cottret L."/>
            <person name="Lelandais-Briere C."/>
            <person name="Owens G.L."/>
            <person name="Carrere S."/>
            <person name="Mayjonade B."/>
            <person name="Legrand L."/>
            <person name="Gill N."/>
            <person name="Kane N.C."/>
            <person name="Bowers J.E."/>
            <person name="Hubner S."/>
            <person name="Bellec A."/>
            <person name="Berard A."/>
            <person name="Berges H."/>
            <person name="Blanchet N."/>
            <person name="Boniface M.C."/>
            <person name="Brunel D."/>
            <person name="Catrice O."/>
            <person name="Chaidir N."/>
            <person name="Claudel C."/>
            <person name="Donnadieu C."/>
            <person name="Faraut T."/>
            <person name="Fievet G."/>
            <person name="Helmstetter N."/>
            <person name="King M."/>
            <person name="Knapp S.J."/>
            <person name="Lai Z."/>
            <person name="Le Paslier M.C."/>
            <person name="Lippi Y."/>
            <person name="Lorenzon L."/>
            <person name="Mandel J.R."/>
            <person name="Marage G."/>
            <person name="Marchand G."/>
            <person name="Marquand E."/>
            <person name="Bret-Mestries E."/>
            <person name="Morien E."/>
            <person name="Nambeesan S."/>
            <person name="Nguyen T."/>
            <person name="Pegot-Espagnet P."/>
            <person name="Pouilly N."/>
            <person name="Raftis F."/>
            <person name="Sallet E."/>
            <person name="Schiex T."/>
            <person name="Thomas J."/>
            <person name="Vandecasteele C."/>
            <person name="Vares D."/>
            <person name="Vear F."/>
            <person name="Vautrin S."/>
            <person name="Crespi M."/>
            <person name="Mangin B."/>
            <person name="Burke J.M."/>
            <person name="Salse J."/>
            <person name="Munos S."/>
            <person name="Vincourt P."/>
            <person name="Rieseberg L.H."/>
            <person name="Langlade N.B."/>
        </authorList>
    </citation>
    <scope>NUCLEOTIDE SEQUENCE</scope>
    <source>
        <tissue evidence="2">Leaves</tissue>
    </source>
</reference>
<feature type="region of interest" description="Disordered" evidence="1">
    <location>
        <begin position="42"/>
        <end position="72"/>
    </location>
</feature>
<comment type="caution">
    <text evidence="2">The sequence shown here is derived from an EMBL/GenBank/DDBJ whole genome shotgun (WGS) entry which is preliminary data.</text>
</comment>
<accession>A0A9K3IX74</accession>
<dbReference type="Proteomes" id="UP000215914">
    <property type="component" value="Unassembled WGS sequence"/>
</dbReference>
<keyword evidence="3" id="KW-1185">Reference proteome</keyword>